<dbReference type="OrthoDB" id="2671at2759"/>
<sequence length="273" mass="30719">MNRFQQQQQPPAYAPTTTNSRTISINLISQAKRSLDYEISLNETNDERLRNENYSELYSIIVTLNQLEKLYVKDKITDDDYYTKNCLKLINQATLIVGTNGSKGNKDDDEQDGHLGIPFAEFVKLFKMEKMYNLALKRLKVGIPATIEHLNYVQKQSPLPSGSTTTGTPPPSGSNEGGGNKGKLIAEATGSFITLMDAIKLNYNTKEQLHPLLTDIITLSNKIFPEFKGKANLVQWLIKLNGLKLGEFLDDEDLKEFLWDVEVGYKGFFSLLG</sequence>
<evidence type="ECO:0000256" key="6">
    <source>
        <dbReference type="PROSITE-ProRule" id="PRU00642"/>
    </source>
</evidence>
<dbReference type="PROSITE" id="PS51313">
    <property type="entry name" value="VPS28_N"/>
    <property type="match status" value="1"/>
</dbReference>
<dbReference type="Gene3D" id="1.20.1440.200">
    <property type="match status" value="1"/>
</dbReference>
<reference evidence="10" key="1">
    <citation type="submission" date="2023-04" db="EMBL/GenBank/DDBJ databases">
        <title>Ambrosiozyma monospora NBRC 1965.</title>
        <authorList>
            <person name="Ichikawa N."/>
            <person name="Sato H."/>
            <person name="Tonouchi N."/>
        </authorList>
    </citation>
    <scope>NUCLEOTIDE SEQUENCE</scope>
    <source>
        <strain evidence="10">NBRC 1965</strain>
    </source>
</reference>
<keyword evidence="2 5" id="KW-0813">Transport</keyword>
<dbReference type="PANTHER" id="PTHR12937">
    <property type="entry name" value="VACUOLAR PROTEIN SORTING 28, ISOFORM 2 VPS28"/>
    <property type="match status" value="1"/>
</dbReference>
<proteinExistence type="inferred from homology"/>
<comment type="similarity">
    <text evidence="5 6">Belongs to the VPS28 family.</text>
</comment>
<dbReference type="SUPFAM" id="SSF140427">
    <property type="entry name" value="VPS28 C-terminal domain-like"/>
    <property type="match status" value="1"/>
</dbReference>
<dbReference type="InterPro" id="IPR037202">
    <property type="entry name" value="ESCRT_assembly_dom"/>
</dbReference>
<dbReference type="SUPFAM" id="SSF140111">
    <property type="entry name" value="Endosomal sorting complex assembly domain"/>
    <property type="match status" value="1"/>
</dbReference>
<dbReference type="PIRSF" id="PIRSF017535">
    <property type="entry name" value="VPS28"/>
    <property type="match status" value="1"/>
</dbReference>
<keyword evidence="4 5" id="KW-0653">Protein transport</keyword>
<dbReference type="InterPro" id="IPR017898">
    <property type="entry name" value="VPS28_N"/>
</dbReference>
<dbReference type="PROSITE" id="PS51310">
    <property type="entry name" value="VPS28_C"/>
    <property type="match status" value="1"/>
</dbReference>
<dbReference type="InterPro" id="IPR007143">
    <property type="entry name" value="Vps28"/>
</dbReference>
<name>A0A9W6YQP3_AMBMO</name>
<dbReference type="AlphaFoldDB" id="A0A9W6YQP3"/>
<dbReference type="InterPro" id="IPR037206">
    <property type="entry name" value="VPS28_C_sf"/>
</dbReference>
<evidence type="ECO:0000256" key="4">
    <source>
        <dbReference type="ARBA" id="ARBA00022927"/>
    </source>
</evidence>
<feature type="domain" description="VPS28 N-terminal" evidence="9">
    <location>
        <begin position="28"/>
        <end position="149"/>
    </location>
</feature>
<feature type="compositionally biased region" description="Low complexity" evidence="7">
    <location>
        <begin position="157"/>
        <end position="167"/>
    </location>
</feature>
<dbReference type="GO" id="GO:0000813">
    <property type="term" value="C:ESCRT I complex"/>
    <property type="evidence" value="ECO:0007669"/>
    <property type="project" value="UniProtKB-UniRule"/>
</dbReference>
<accession>A0A9W6YQP3</accession>
<evidence type="ECO:0000256" key="1">
    <source>
        <dbReference type="ARBA" id="ARBA00004177"/>
    </source>
</evidence>
<dbReference type="GO" id="GO:0043328">
    <property type="term" value="P:protein transport to vacuole involved in ubiquitin-dependent protein catabolic process via the multivesicular body sorting pathway"/>
    <property type="evidence" value="ECO:0007669"/>
    <property type="project" value="TreeGrafter"/>
</dbReference>
<dbReference type="InterPro" id="IPR038358">
    <property type="entry name" value="VPS28_N_sf"/>
</dbReference>
<dbReference type="InterPro" id="IPR017899">
    <property type="entry name" value="VPS28_C"/>
</dbReference>
<evidence type="ECO:0000313" key="11">
    <source>
        <dbReference type="Proteomes" id="UP001165063"/>
    </source>
</evidence>
<evidence type="ECO:0000259" key="9">
    <source>
        <dbReference type="PROSITE" id="PS51313"/>
    </source>
</evidence>
<dbReference type="PANTHER" id="PTHR12937:SF0">
    <property type="entry name" value="VACUOLAR PROTEIN SORTING-ASSOCIATED PROTEIN 28 HOMOLOG"/>
    <property type="match status" value="1"/>
</dbReference>
<feature type="region of interest" description="Disordered" evidence="7">
    <location>
        <begin position="156"/>
        <end position="181"/>
    </location>
</feature>
<evidence type="ECO:0000256" key="5">
    <source>
        <dbReference type="PIRNR" id="PIRNR017535"/>
    </source>
</evidence>
<feature type="domain" description="VPS28 C-terminal" evidence="8">
    <location>
        <begin position="180"/>
        <end position="273"/>
    </location>
</feature>
<evidence type="ECO:0000259" key="8">
    <source>
        <dbReference type="PROSITE" id="PS51310"/>
    </source>
</evidence>
<comment type="subcellular location">
    <subcellularLocation>
        <location evidence="1">Endosome</location>
    </subcellularLocation>
</comment>
<gene>
    <name evidence="10" type="ORF">Amon01_000042900</name>
</gene>
<dbReference type="Gene3D" id="1.20.120.1130">
    <property type="match status" value="1"/>
</dbReference>
<dbReference type="GO" id="GO:0044877">
    <property type="term" value="F:protein-containing complex binding"/>
    <property type="evidence" value="ECO:0007669"/>
    <property type="project" value="TreeGrafter"/>
</dbReference>
<keyword evidence="11" id="KW-1185">Reference proteome</keyword>
<dbReference type="Proteomes" id="UP001165063">
    <property type="component" value="Unassembled WGS sequence"/>
</dbReference>
<evidence type="ECO:0000256" key="7">
    <source>
        <dbReference type="SAM" id="MobiDB-lite"/>
    </source>
</evidence>
<dbReference type="EMBL" id="BSXU01000117">
    <property type="protein sequence ID" value="GMG19382.1"/>
    <property type="molecule type" value="Genomic_DNA"/>
</dbReference>
<comment type="caution">
    <text evidence="10">The sequence shown here is derived from an EMBL/GenBank/DDBJ whole genome shotgun (WGS) entry which is preliminary data.</text>
</comment>
<evidence type="ECO:0000256" key="3">
    <source>
        <dbReference type="ARBA" id="ARBA00022753"/>
    </source>
</evidence>
<organism evidence="10 11">
    <name type="scientific">Ambrosiozyma monospora</name>
    <name type="common">Yeast</name>
    <name type="synonym">Endomycopsis monosporus</name>
    <dbReference type="NCBI Taxonomy" id="43982"/>
    <lineage>
        <taxon>Eukaryota</taxon>
        <taxon>Fungi</taxon>
        <taxon>Dikarya</taxon>
        <taxon>Ascomycota</taxon>
        <taxon>Saccharomycotina</taxon>
        <taxon>Pichiomycetes</taxon>
        <taxon>Pichiales</taxon>
        <taxon>Pichiaceae</taxon>
        <taxon>Ambrosiozyma</taxon>
    </lineage>
</organism>
<dbReference type="Pfam" id="PF03997">
    <property type="entry name" value="VPS28"/>
    <property type="match status" value="1"/>
</dbReference>
<comment type="function">
    <text evidence="5">Component of the ESCRT-I complex (endosomal sorting complex required for transport I), a regulator of vesicular trafficking process.</text>
</comment>
<evidence type="ECO:0000256" key="2">
    <source>
        <dbReference type="ARBA" id="ARBA00022448"/>
    </source>
</evidence>
<evidence type="ECO:0000313" key="10">
    <source>
        <dbReference type="EMBL" id="GMG19382.1"/>
    </source>
</evidence>
<protein>
    <recommendedName>
        <fullName evidence="5">Vacuolar protein sorting-associated protein 28</fullName>
    </recommendedName>
    <alternativeName>
        <fullName evidence="5">ESCRT-I complex subunit VPS28</fullName>
    </alternativeName>
</protein>
<keyword evidence="3 5" id="KW-0967">Endosome</keyword>